<evidence type="ECO:0000259" key="5">
    <source>
        <dbReference type="SMART" id="SM00939"/>
    </source>
</evidence>
<comment type="similarity">
    <text evidence="1">Belongs to the AB hydrolase superfamily.</text>
</comment>
<feature type="signal peptide" evidence="4">
    <location>
        <begin position="1"/>
        <end position="27"/>
    </location>
</feature>
<keyword evidence="7" id="KW-1185">Reference proteome</keyword>
<dbReference type="InterPro" id="IPR029058">
    <property type="entry name" value="AB_hydrolase_fold"/>
</dbReference>
<feature type="region of interest" description="Disordered" evidence="3">
    <location>
        <begin position="452"/>
        <end position="471"/>
    </location>
</feature>
<dbReference type="Proteomes" id="UP000002247">
    <property type="component" value="Chromosome"/>
</dbReference>
<evidence type="ECO:0000313" key="6">
    <source>
        <dbReference type="EMBL" id="ADG98589.1"/>
    </source>
</evidence>
<dbReference type="GO" id="GO:0008239">
    <property type="term" value="F:dipeptidyl-peptidase activity"/>
    <property type="evidence" value="ECO:0007669"/>
    <property type="project" value="InterPro"/>
</dbReference>
<dbReference type="InterPro" id="IPR000383">
    <property type="entry name" value="Xaa-Pro-like_dom"/>
</dbReference>
<dbReference type="SMART" id="SM00939">
    <property type="entry name" value="PepX_C"/>
    <property type="match status" value="1"/>
</dbReference>
<protein>
    <submittedName>
        <fullName evidence="6">X-Pro dipeptidyl-peptidase domain protein</fullName>
    </submittedName>
</protein>
<dbReference type="InterPro" id="IPR013736">
    <property type="entry name" value="Xaa-Pro_dipept_C"/>
</dbReference>
<proteinExistence type="inferred from homology"/>
<accession>D6Z9F9</accession>
<dbReference type="OrthoDB" id="9804819at2"/>
<dbReference type="STRING" id="640132.Srot_2136"/>
<dbReference type="InterPro" id="IPR008979">
    <property type="entry name" value="Galactose-bd-like_sf"/>
</dbReference>
<feature type="domain" description="Xaa-Pro dipeptidyl-peptidase C-terminal" evidence="5">
    <location>
        <begin position="385"/>
        <end position="582"/>
    </location>
</feature>
<dbReference type="HOGENOM" id="CLU_032810_0_0_11"/>
<dbReference type="RefSeq" id="WP_013139039.1">
    <property type="nucleotide sequence ID" value="NC_014168.1"/>
</dbReference>
<feature type="chain" id="PRO_5038550643" evidence="4">
    <location>
        <begin position="28"/>
        <end position="589"/>
    </location>
</feature>
<dbReference type="GO" id="GO:0052689">
    <property type="term" value="F:carboxylic ester hydrolase activity"/>
    <property type="evidence" value="ECO:0007669"/>
    <property type="project" value="UniProtKB-ARBA"/>
</dbReference>
<organism evidence="6 7">
    <name type="scientific">Segniliparus rotundus (strain ATCC BAA-972 / CDC 1076 / CIP 108378 / DSM 44985 / JCM 13578)</name>
    <dbReference type="NCBI Taxonomy" id="640132"/>
    <lineage>
        <taxon>Bacteria</taxon>
        <taxon>Bacillati</taxon>
        <taxon>Actinomycetota</taxon>
        <taxon>Actinomycetes</taxon>
        <taxon>Mycobacteriales</taxon>
        <taxon>Segniliparaceae</taxon>
        <taxon>Segniliparus</taxon>
    </lineage>
</organism>
<evidence type="ECO:0000313" key="7">
    <source>
        <dbReference type="Proteomes" id="UP000002247"/>
    </source>
</evidence>
<dbReference type="Pfam" id="PF02129">
    <property type="entry name" value="Peptidase_S15"/>
    <property type="match status" value="1"/>
</dbReference>
<dbReference type="Pfam" id="PF08530">
    <property type="entry name" value="PepX_C"/>
    <property type="match status" value="1"/>
</dbReference>
<gene>
    <name evidence="6" type="ordered locus">Srot_2136</name>
</gene>
<keyword evidence="4" id="KW-0732">Signal</keyword>
<evidence type="ECO:0000256" key="2">
    <source>
        <dbReference type="ARBA" id="ARBA00022801"/>
    </source>
</evidence>
<dbReference type="PANTHER" id="PTHR22946">
    <property type="entry name" value="DIENELACTONE HYDROLASE DOMAIN-CONTAINING PROTEIN-RELATED"/>
    <property type="match status" value="1"/>
</dbReference>
<dbReference type="AlphaFoldDB" id="D6Z9F9"/>
<evidence type="ECO:0000256" key="3">
    <source>
        <dbReference type="SAM" id="MobiDB-lite"/>
    </source>
</evidence>
<dbReference type="InterPro" id="IPR050261">
    <property type="entry name" value="FrsA_esterase"/>
</dbReference>
<keyword evidence="2" id="KW-0378">Hydrolase</keyword>
<dbReference type="EMBL" id="CP001958">
    <property type="protein sequence ID" value="ADG98589.1"/>
    <property type="molecule type" value="Genomic_DNA"/>
</dbReference>
<dbReference type="PANTHER" id="PTHR22946:SF9">
    <property type="entry name" value="POLYKETIDE TRANSFERASE AF380"/>
    <property type="match status" value="1"/>
</dbReference>
<evidence type="ECO:0000256" key="1">
    <source>
        <dbReference type="ARBA" id="ARBA00008645"/>
    </source>
</evidence>
<dbReference type="Gene3D" id="3.40.50.1820">
    <property type="entry name" value="alpha/beta hydrolase"/>
    <property type="match status" value="2"/>
</dbReference>
<reference evidence="6 7" key="1">
    <citation type="journal article" date="2010" name="Stand. Genomic Sci.">
        <title>Complete genome sequence of Segniliparus rotundus type strain (CDC 1076).</title>
        <authorList>
            <person name="Sikorski J."/>
            <person name="Lapidus A."/>
            <person name="Copeland A."/>
            <person name="Misra M."/>
            <person name="Glavina Del Rio T."/>
            <person name="Nolan M."/>
            <person name="Lucas S."/>
            <person name="Chen F."/>
            <person name="Tice H."/>
            <person name="Cheng J.F."/>
            <person name="Jando M."/>
            <person name="Schneider S."/>
            <person name="Bruce D."/>
            <person name="Goodwin L."/>
            <person name="Pitluck S."/>
            <person name="Liolios K."/>
            <person name="Mikhailova N."/>
            <person name="Pati A."/>
            <person name="Ivanova N."/>
            <person name="Mavromatis K."/>
            <person name="Chen A."/>
            <person name="Palaniappan K."/>
            <person name="Chertkov O."/>
            <person name="Land M."/>
            <person name="Hauser L."/>
            <person name="Chang Y.J."/>
            <person name="Jeffries C.D."/>
            <person name="Brettin T."/>
            <person name="Detter J.C."/>
            <person name="Han C."/>
            <person name="Rohde M."/>
            <person name="Goker M."/>
            <person name="Bristow J."/>
            <person name="Eisen J.A."/>
            <person name="Markowitz V."/>
            <person name="Hugenholtz P."/>
            <person name="Kyrpides N.C."/>
            <person name="Klenk H.P."/>
        </authorList>
    </citation>
    <scope>NUCLEOTIDE SEQUENCE [LARGE SCALE GENOMIC DNA]</scope>
    <source>
        <strain evidence="7">ATCC BAA-972 / CDC 1076 / CIP 108378 / DSM 44985 / JCM 13578</strain>
    </source>
</reference>
<name>D6Z9F9_SEGRD</name>
<dbReference type="SUPFAM" id="SSF53474">
    <property type="entry name" value="alpha/beta-Hydrolases"/>
    <property type="match status" value="1"/>
</dbReference>
<dbReference type="Gene3D" id="2.60.120.260">
    <property type="entry name" value="Galactose-binding domain-like"/>
    <property type="match status" value="1"/>
</dbReference>
<dbReference type="SUPFAM" id="SSF49785">
    <property type="entry name" value="Galactose-binding domain-like"/>
    <property type="match status" value="1"/>
</dbReference>
<sequence>MPCNPARFSARLLALVLTGAAPALLCAACSGPAPTGADERSGVFTLRHEHIATLTGPARDQPCDIDADLYLPSDATSEHRAPALIDSHGFGATKTQESPMDAELARRGYVVLAYTQLGHEGSGCQIHLDDPDYEGAVASQLVDYLAGAPGLAFADAEHTKPLPALTVVESDEQDHAGGHTAHDPRVGMIGGSYGGEIQFIAAARDPRIDVLVPSVTWNDLNQELAPNFATQSGSAPLPGSPKAGIAESLLRSGEHDPEATFGSVEQGNGCRRIAPVACQALVELGTRGQLSEGERQQLLSRSVKSFIDKINVPVLLAQGEEDRLAPFNEALKTYQALRERHVPVQLLWHKYGHDSPWDHGGPVGDSGWNFDPDKVEHAFASMQVIRWLNHYLKGEQLVDTGASFNYYRPWSDGPGVESALTYGRAANYPAGPEQSWYLTADEQLVGVPGDPAQGQQAVTREPAGGSGPAKTFTSAALEQPVDVVGAGKLAVSMSAGAGTGTVFVALRDIAPDGTSDLVTKLPSLARFSGEGPVVVELAGVAHRFAPGHKIQLTVAGADPAYTSDPNPAPVTLFLGDYSARLTLPTAPAN</sequence>
<dbReference type="KEGG" id="srt:Srot_2136"/>
<dbReference type="eggNOG" id="COG2936">
    <property type="taxonomic scope" value="Bacteria"/>
</dbReference>
<evidence type="ECO:0000256" key="4">
    <source>
        <dbReference type="SAM" id="SignalP"/>
    </source>
</evidence>